<dbReference type="Pfam" id="PF00553">
    <property type="entry name" value="CBM_2"/>
    <property type="match status" value="1"/>
</dbReference>
<dbReference type="GO" id="GO:0004553">
    <property type="term" value="F:hydrolase activity, hydrolyzing O-glycosyl compounds"/>
    <property type="evidence" value="ECO:0007669"/>
    <property type="project" value="InterPro"/>
</dbReference>
<evidence type="ECO:0000259" key="1">
    <source>
        <dbReference type="PROSITE" id="PS51173"/>
    </source>
</evidence>
<dbReference type="RefSeq" id="WP_218587434.1">
    <property type="nucleotide sequence ID" value="NZ_FQUL01000019.1"/>
</dbReference>
<dbReference type="Gene3D" id="3.20.20.80">
    <property type="entry name" value="Glycosidases"/>
    <property type="match status" value="1"/>
</dbReference>
<dbReference type="SMART" id="SM00637">
    <property type="entry name" value="CBD_II"/>
    <property type="match status" value="1"/>
</dbReference>
<protein>
    <submittedName>
        <fullName evidence="3">Chitinase</fullName>
    </submittedName>
</protein>
<dbReference type="SUPFAM" id="SSF49384">
    <property type="entry name" value="Carbohydrate-binding domain"/>
    <property type="match status" value="1"/>
</dbReference>
<reference evidence="4" key="1">
    <citation type="submission" date="2016-11" db="EMBL/GenBank/DDBJ databases">
        <authorList>
            <person name="Varghese N."/>
            <person name="Submissions S."/>
        </authorList>
    </citation>
    <scope>NUCLEOTIDE SEQUENCE [LARGE SCALE GENOMIC DNA]</scope>
    <source>
        <strain evidence="4">DSM 19514</strain>
    </source>
</reference>
<dbReference type="EMBL" id="FQUL01000019">
    <property type="protein sequence ID" value="SHE72167.1"/>
    <property type="molecule type" value="Genomic_DNA"/>
</dbReference>
<evidence type="ECO:0000313" key="4">
    <source>
        <dbReference type="Proteomes" id="UP000184295"/>
    </source>
</evidence>
<dbReference type="Gene3D" id="2.60.40.290">
    <property type="match status" value="1"/>
</dbReference>
<dbReference type="InterPro" id="IPR017853">
    <property type="entry name" value="GH"/>
</dbReference>
<dbReference type="GO" id="GO:0030247">
    <property type="term" value="F:polysaccharide binding"/>
    <property type="evidence" value="ECO:0007669"/>
    <property type="project" value="UniProtKB-UniRule"/>
</dbReference>
<dbReference type="Proteomes" id="UP000184295">
    <property type="component" value="Unassembled WGS sequence"/>
</dbReference>
<dbReference type="PROSITE" id="PS51910">
    <property type="entry name" value="GH18_2"/>
    <property type="match status" value="1"/>
</dbReference>
<accession>A0A1M4VTH7</accession>
<dbReference type="InterPro" id="IPR012291">
    <property type="entry name" value="CBM2_carb-bd_dom_sf"/>
</dbReference>
<evidence type="ECO:0000259" key="2">
    <source>
        <dbReference type="PROSITE" id="PS51910"/>
    </source>
</evidence>
<gene>
    <name evidence="3" type="ORF">SAMN02745225_01423</name>
</gene>
<dbReference type="PANTHER" id="PTHR42976">
    <property type="entry name" value="BIFUNCTIONAL CHITINASE/LYSOZYME-RELATED"/>
    <property type="match status" value="1"/>
</dbReference>
<feature type="domain" description="CBM2" evidence="1">
    <location>
        <begin position="355"/>
        <end position="459"/>
    </location>
</feature>
<dbReference type="PROSITE" id="PS51173">
    <property type="entry name" value="CBM2"/>
    <property type="match status" value="1"/>
</dbReference>
<dbReference type="GO" id="GO:0005975">
    <property type="term" value="P:carbohydrate metabolic process"/>
    <property type="evidence" value="ECO:0007669"/>
    <property type="project" value="InterPro"/>
</dbReference>
<dbReference type="CDD" id="cd06543">
    <property type="entry name" value="GH18_PF-ChiA-like"/>
    <property type="match status" value="1"/>
</dbReference>
<proteinExistence type="predicted"/>
<dbReference type="AlphaFoldDB" id="A0A1M4VTH7"/>
<dbReference type="InterPro" id="IPR001223">
    <property type="entry name" value="Glyco_hydro18_cat"/>
</dbReference>
<evidence type="ECO:0000313" key="3">
    <source>
        <dbReference type="EMBL" id="SHE72167.1"/>
    </source>
</evidence>
<feature type="domain" description="GH18" evidence="2">
    <location>
        <begin position="32"/>
        <end position="322"/>
    </location>
</feature>
<name>A0A1M4VTH7_9ACTN</name>
<dbReference type="STRING" id="1121881.SAMN02745225_01423"/>
<keyword evidence="4" id="KW-1185">Reference proteome</keyword>
<dbReference type="InterPro" id="IPR008965">
    <property type="entry name" value="CBM2/CBM3_carb-bd_dom_sf"/>
</dbReference>
<dbReference type="PANTHER" id="PTHR42976:SF1">
    <property type="entry name" value="GH18 DOMAIN-CONTAINING PROTEIN-RELATED"/>
    <property type="match status" value="1"/>
</dbReference>
<organism evidence="3 4">
    <name type="scientific">Ferrithrix thermotolerans DSM 19514</name>
    <dbReference type="NCBI Taxonomy" id="1121881"/>
    <lineage>
        <taxon>Bacteria</taxon>
        <taxon>Bacillati</taxon>
        <taxon>Actinomycetota</taxon>
        <taxon>Acidimicrobiia</taxon>
        <taxon>Acidimicrobiales</taxon>
        <taxon>Acidimicrobiaceae</taxon>
        <taxon>Ferrithrix</taxon>
    </lineage>
</organism>
<sequence length="459" mass="48861">MAIGSSALTAAGVLGLQVSSPLSGAKLSSASVQVAPYVDMTLWPLRNLSQIATDSQLRSLTLAFIVSNKGTCSPSWGNYYPVGQNNGSFLSNISGFQSMGGNPIISFGGEANQEMALVCPSAQALEQQYQYVVDHYHVYSLDFDIEGTALNDQASIQMRNEALAMLQRDEAAMGHNITISYTLPVMPWGLLSNSLYLLNNAAASGVNVSVVNVMAMDYGLPNPQNQMGNWAVQAAQATEAQLAKIWPQKSSSELWSMVGLTPMIGQNDLSGEIFTPQDASQVYNFAVSQGLGRLSYWSAERDFECSGGADVNSNTCSGVVQSPYEFASLFMGATTTTQPPSTTTTQPPSTTTTVAQESNATLSVTVSRNSTWWGGYSDYVTLTNNSSSKVQGWKVSFSLDGANVADLWDGVVSEPNQGSYQVTPASWNQVIEPGGSVKFGFVVKSDSKVAPNIGPVVLN</sequence>
<dbReference type="InterPro" id="IPR001919">
    <property type="entry name" value="CBD2"/>
</dbReference>
<dbReference type="SUPFAM" id="SSF51445">
    <property type="entry name" value="(Trans)glycosidases"/>
    <property type="match status" value="1"/>
</dbReference>
<dbReference type="InterPro" id="IPR052750">
    <property type="entry name" value="GH18_Chitinase"/>
</dbReference>